<feature type="region of interest" description="Disordered" evidence="1">
    <location>
        <begin position="1"/>
        <end position="44"/>
    </location>
</feature>
<dbReference type="AlphaFoldDB" id="A0A0C4ECN1"/>
<organism evidence="3 4">
    <name type="scientific">Magnaporthiopsis poae (strain ATCC 64411 / 73-15)</name>
    <name type="common">Kentucky bluegrass fungus</name>
    <name type="synonym">Magnaporthe poae</name>
    <dbReference type="NCBI Taxonomy" id="644358"/>
    <lineage>
        <taxon>Eukaryota</taxon>
        <taxon>Fungi</taxon>
        <taxon>Dikarya</taxon>
        <taxon>Ascomycota</taxon>
        <taxon>Pezizomycotina</taxon>
        <taxon>Sordariomycetes</taxon>
        <taxon>Sordariomycetidae</taxon>
        <taxon>Magnaporthales</taxon>
        <taxon>Magnaporthaceae</taxon>
        <taxon>Magnaporthiopsis</taxon>
    </lineage>
</organism>
<gene>
    <name evidence="2" type="ORF">MAPG_10462</name>
</gene>
<accession>A0A0C4ECN1</accession>
<protein>
    <submittedName>
        <fullName evidence="2 3">Uncharacterized protein</fullName>
    </submittedName>
</protein>
<sequence length="248" mass="27151">MQRIPPRDRPLSSGTMTLPASSPSRTLFLGASTSSGTAPETACRAEPVASKTLELGDSQVRLCEERAQHKLENRSNGAATGSDQIQRSPAKRPEADRPPTKRTPPRHQSSQLHDRYLPRLQITRLDGKVGGVASPRPRPPALDRLPPPPLRASWMPKSAELLLGLRGEPRPSFRRALGLLSLRVLPVIRNSSRAPDPATIRAGYDQVLAELVITTRSPKESTCLTEFYELARGIHTRRYKGGKGDGEP</sequence>
<dbReference type="VEuPathDB" id="FungiDB:MAPG_10462"/>
<reference evidence="2" key="3">
    <citation type="submission" date="2011-03" db="EMBL/GenBank/DDBJ databases">
        <title>Annotation of Magnaporthe poae ATCC 64411.</title>
        <authorList>
            <person name="Ma L.-J."/>
            <person name="Dead R."/>
            <person name="Young S.K."/>
            <person name="Zeng Q."/>
            <person name="Gargeya S."/>
            <person name="Fitzgerald M."/>
            <person name="Haas B."/>
            <person name="Abouelleil A."/>
            <person name="Alvarado L."/>
            <person name="Arachchi H.M."/>
            <person name="Berlin A."/>
            <person name="Brown A."/>
            <person name="Chapman S.B."/>
            <person name="Chen Z."/>
            <person name="Dunbar C."/>
            <person name="Freedman E."/>
            <person name="Gearin G."/>
            <person name="Gellesch M."/>
            <person name="Goldberg J."/>
            <person name="Griggs A."/>
            <person name="Gujja S."/>
            <person name="Heiman D."/>
            <person name="Howarth C."/>
            <person name="Larson L."/>
            <person name="Lui A."/>
            <person name="MacDonald P.J.P."/>
            <person name="Mehta T."/>
            <person name="Montmayeur A."/>
            <person name="Murphy C."/>
            <person name="Neiman D."/>
            <person name="Pearson M."/>
            <person name="Priest M."/>
            <person name="Roberts A."/>
            <person name="Saif S."/>
            <person name="Shea T."/>
            <person name="Shenoy N."/>
            <person name="Sisk P."/>
            <person name="Stolte C."/>
            <person name="Sykes S."/>
            <person name="Yandava C."/>
            <person name="Wortman J."/>
            <person name="Nusbaum C."/>
            <person name="Birren B."/>
        </authorList>
    </citation>
    <scope>NUCLEOTIDE SEQUENCE</scope>
    <source>
        <strain evidence="2">ATCC 64411</strain>
    </source>
</reference>
<feature type="compositionally biased region" description="Pro residues" evidence="1">
    <location>
        <begin position="136"/>
        <end position="149"/>
    </location>
</feature>
<dbReference type="EMBL" id="ADBL01002338">
    <property type="status" value="NOT_ANNOTATED_CDS"/>
    <property type="molecule type" value="Genomic_DNA"/>
</dbReference>
<proteinExistence type="predicted"/>
<feature type="region of interest" description="Disordered" evidence="1">
    <location>
        <begin position="66"/>
        <end position="149"/>
    </location>
</feature>
<feature type="compositionally biased region" description="Polar residues" evidence="1">
    <location>
        <begin position="12"/>
        <end position="38"/>
    </location>
</feature>
<reference evidence="3" key="4">
    <citation type="journal article" date="2015" name="G3 (Bethesda)">
        <title>Genome sequences of three phytopathogenic species of the Magnaporthaceae family of fungi.</title>
        <authorList>
            <person name="Okagaki L.H."/>
            <person name="Nunes C.C."/>
            <person name="Sailsbery J."/>
            <person name="Clay B."/>
            <person name="Brown D."/>
            <person name="John T."/>
            <person name="Oh Y."/>
            <person name="Young N."/>
            <person name="Fitzgerald M."/>
            <person name="Haas B.J."/>
            <person name="Zeng Q."/>
            <person name="Young S."/>
            <person name="Adiconis X."/>
            <person name="Fan L."/>
            <person name="Levin J.Z."/>
            <person name="Mitchell T.K."/>
            <person name="Okubara P.A."/>
            <person name="Farman M.L."/>
            <person name="Kohn L.M."/>
            <person name="Birren B."/>
            <person name="Ma L.-J."/>
            <person name="Dean R.A."/>
        </authorList>
    </citation>
    <scope>NUCLEOTIDE SEQUENCE</scope>
    <source>
        <strain evidence="3">ATCC 64411 / 73-15</strain>
    </source>
</reference>
<reference evidence="2" key="2">
    <citation type="submission" date="2010-05" db="EMBL/GenBank/DDBJ databases">
        <title>The Genome Sequence of Magnaporthe poae strain ATCC 64411.</title>
        <authorList>
            <consortium name="The Broad Institute Genome Sequencing Platform"/>
            <consortium name="Broad Institute Genome Sequencing Center for Infectious Disease"/>
            <person name="Ma L.-J."/>
            <person name="Dead R."/>
            <person name="Young S."/>
            <person name="Zeng Q."/>
            <person name="Koehrsen M."/>
            <person name="Alvarado L."/>
            <person name="Berlin A."/>
            <person name="Chapman S.B."/>
            <person name="Chen Z."/>
            <person name="Freedman E."/>
            <person name="Gellesch M."/>
            <person name="Goldberg J."/>
            <person name="Griggs A."/>
            <person name="Gujja S."/>
            <person name="Heilman E.R."/>
            <person name="Heiman D."/>
            <person name="Hepburn T."/>
            <person name="Howarth C."/>
            <person name="Jen D."/>
            <person name="Larson L."/>
            <person name="Mehta T."/>
            <person name="Neiman D."/>
            <person name="Pearson M."/>
            <person name="Roberts A."/>
            <person name="Saif S."/>
            <person name="Shea T."/>
            <person name="Shenoy N."/>
            <person name="Sisk P."/>
            <person name="Stolte C."/>
            <person name="Sykes S."/>
            <person name="Walk T."/>
            <person name="White J."/>
            <person name="Yandava C."/>
            <person name="Haas B."/>
            <person name="Nusbaum C."/>
            <person name="Birren B."/>
        </authorList>
    </citation>
    <scope>NUCLEOTIDE SEQUENCE</scope>
    <source>
        <strain evidence="2">ATCC 64411</strain>
    </source>
</reference>
<evidence type="ECO:0000313" key="3">
    <source>
        <dbReference type="EnsemblFungi" id="MAPG_10462T0"/>
    </source>
</evidence>
<feature type="compositionally biased region" description="Basic and acidic residues" evidence="1">
    <location>
        <begin position="1"/>
        <end position="10"/>
    </location>
</feature>
<dbReference type="EMBL" id="GL876975">
    <property type="protein sequence ID" value="KLU90610.1"/>
    <property type="molecule type" value="Genomic_DNA"/>
</dbReference>
<keyword evidence="4" id="KW-1185">Reference proteome</keyword>
<evidence type="ECO:0000256" key="1">
    <source>
        <dbReference type="SAM" id="MobiDB-lite"/>
    </source>
</evidence>
<name>A0A0C4ECN1_MAGP6</name>
<evidence type="ECO:0000313" key="2">
    <source>
        <dbReference type="EMBL" id="KLU90610.1"/>
    </source>
</evidence>
<dbReference type="EnsemblFungi" id="MAPG_10462T0">
    <property type="protein sequence ID" value="MAPG_10462T0"/>
    <property type="gene ID" value="MAPG_10462"/>
</dbReference>
<evidence type="ECO:0000313" key="4">
    <source>
        <dbReference type="Proteomes" id="UP000011715"/>
    </source>
</evidence>
<reference evidence="3" key="5">
    <citation type="submission" date="2015-06" db="UniProtKB">
        <authorList>
            <consortium name="EnsemblFungi"/>
        </authorList>
    </citation>
    <scope>IDENTIFICATION</scope>
    <source>
        <strain evidence="3">ATCC 64411</strain>
    </source>
</reference>
<feature type="compositionally biased region" description="Polar residues" evidence="1">
    <location>
        <begin position="74"/>
        <end position="87"/>
    </location>
</feature>
<reference evidence="4" key="1">
    <citation type="submission" date="2010-05" db="EMBL/GenBank/DDBJ databases">
        <title>The genome sequence of Magnaporthe poae strain ATCC 64411.</title>
        <authorList>
            <person name="Ma L.-J."/>
            <person name="Dead R."/>
            <person name="Young S."/>
            <person name="Zeng Q."/>
            <person name="Koehrsen M."/>
            <person name="Alvarado L."/>
            <person name="Berlin A."/>
            <person name="Chapman S.B."/>
            <person name="Chen Z."/>
            <person name="Freedman E."/>
            <person name="Gellesch M."/>
            <person name="Goldberg J."/>
            <person name="Griggs A."/>
            <person name="Gujja S."/>
            <person name="Heilman E.R."/>
            <person name="Heiman D."/>
            <person name="Hepburn T."/>
            <person name="Howarth C."/>
            <person name="Jen D."/>
            <person name="Larson L."/>
            <person name="Mehta T."/>
            <person name="Neiman D."/>
            <person name="Pearson M."/>
            <person name="Roberts A."/>
            <person name="Saif S."/>
            <person name="Shea T."/>
            <person name="Shenoy N."/>
            <person name="Sisk P."/>
            <person name="Stolte C."/>
            <person name="Sykes S."/>
            <person name="Walk T."/>
            <person name="White J."/>
            <person name="Yandava C."/>
            <person name="Haas B."/>
            <person name="Nusbaum C."/>
            <person name="Birren B."/>
        </authorList>
    </citation>
    <scope>NUCLEOTIDE SEQUENCE [LARGE SCALE GENOMIC DNA]</scope>
    <source>
        <strain evidence="4">ATCC 64411 / 73-15</strain>
    </source>
</reference>
<dbReference type="Proteomes" id="UP000011715">
    <property type="component" value="Unassembled WGS sequence"/>
</dbReference>